<sequence length="352" mass="37092">MFSLRLSVASILLATGSLALANDGSLVLNQTGENNEAVVQRLEGIGNHSSQAQVGNDNRSVLTQAGDDNVAETFQNGGDLAELEQTGNGNLANIYQASTEQGHTASVVQSGNLNEVRLVQSDGFASSARLYQTGDSNFHSISQTYINNHLEATSIGDRNQIMAVQNGTGDATLRQTGNDNVIAVNQQVFPYGGTIAVTQQGDFNRASVAQTGGGRYAAGEVTLRQLGDGNQAYVNQAAGFNEVDWTQEGERNVLVAYQGTRGASIVGGSVGDNNRADISQVFDDMQLDLNQNGSLNYAQVTQEAYGAEASISQFGVANQVHLHQSMGADAFVMHSAAIRQNGSGNSAQVTQR</sequence>
<dbReference type="RefSeq" id="WP_386363971.1">
    <property type="nucleotide sequence ID" value="NZ_JBHRXZ010000018.1"/>
</dbReference>
<organism evidence="2 3">
    <name type="scientific">Stutzerimonas tarimensis</name>
    <dbReference type="NCBI Taxonomy" id="1507735"/>
    <lineage>
        <taxon>Bacteria</taxon>
        <taxon>Pseudomonadati</taxon>
        <taxon>Pseudomonadota</taxon>
        <taxon>Gammaproteobacteria</taxon>
        <taxon>Pseudomonadales</taxon>
        <taxon>Pseudomonadaceae</taxon>
        <taxon>Stutzerimonas</taxon>
    </lineage>
</organism>
<evidence type="ECO:0000313" key="2">
    <source>
        <dbReference type="EMBL" id="MFC3607926.1"/>
    </source>
</evidence>
<comment type="caution">
    <text evidence="2">The sequence shown here is derived from an EMBL/GenBank/DDBJ whole genome shotgun (WGS) entry which is preliminary data.</text>
</comment>
<feature type="signal peptide" evidence="1">
    <location>
        <begin position="1"/>
        <end position="21"/>
    </location>
</feature>
<evidence type="ECO:0008006" key="4">
    <source>
        <dbReference type="Google" id="ProtNLM"/>
    </source>
</evidence>
<dbReference type="Proteomes" id="UP001595630">
    <property type="component" value="Unassembled WGS sequence"/>
</dbReference>
<keyword evidence="3" id="KW-1185">Reference proteome</keyword>
<evidence type="ECO:0000313" key="3">
    <source>
        <dbReference type="Proteomes" id="UP001595630"/>
    </source>
</evidence>
<accession>A0ABV7T8H7</accession>
<feature type="chain" id="PRO_5046673475" description="Curlin associated repeat-containing protein" evidence="1">
    <location>
        <begin position="22"/>
        <end position="352"/>
    </location>
</feature>
<dbReference type="EMBL" id="JBHRXZ010000018">
    <property type="protein sequence ID" value="MFC3607926.1"/>
    <property type="molecule type" value="Genomic_DNA"/>
</dbReference>
<evidence type="ECO:0000256" key="1">
    <source>
        <dbReference type="SAM" id="SignalP"/>
    </source>
</evidence>
<gene>
    <name evidence="2" type="ORF">ACFOMF_09075</name>
</gene>
<proteinExistence type="predicted"/>
<name>A0ABV7T8H7_9GAMM</name>
<protein>
    <recommendedName>
        <fullName evidence="4">Curlin associated repeat-containing protein</fullName>
    </recommendedName>
</protein>
<reference evidence="3" key="1">
    <citation type="journal article" date="2019" name="Int. J. Syst. Evol. Microbiol.">
        <title>The Global Catalogue of Microorganisms (GCM) 10K type strain sequencing project: providing services to taxonomists for standard genome sequencing and annotation.</title>
        <authorList>
            <consortium name="The Broad Institute Genomics Platform"/>
            <consortium name="The Broad Institute Genome Sequencing Center for Infectious Disease"/>
            <person name="Wu L."/>
            <person name="Ma J."/>
        </authorList>
    </citation>
    <scope>NUCLEOTIDE SEQUENCE [LARGE SCALE GENOMIC DNA]</scope>
    <source>
        <strain evidence="3">KCTC 42447</strain>
    </source>
</reference>
<keyword evidence="1" id="KW-0732">Signal</keyword>